<protein>
    <submittedName>
        <fullName evidence="1">Uncharacterized protein</fullName>
    </submittedName>
</protein>
<organism evidence="1 2">
    <name type="scientific">Ricinus communis</name>
    <name type="common">Castor bean</name>
    <dbReference type="NCBI Taxonomy" id="3988"/>
    <lineage>
        <taxon>Eukaryota</taxon>
        <taxon>Viridiplantae</taxon>
        <taxon>Streptophyta</taxon>
        <taxon>Embryophyta</taxon>
        <taxon>Tracheophyta</taxon>
        <taxon>Spermatophyta</taxon>
        <taxon>Magnoliopsida</taxon>
        <taxon>eudicotyledons</taxon>
        <taxon>Gunneridae</taxon>
        <taxon>Pentapetalae</taxon>
        <taxon>rosids</taxon>
        <taxon>fabids</taxon>
        <taxon>Malpighiales</taxon>
        <taxon>Euphorbiaceae</taxon>
        <taxon>Acalyphoideae</taxon>
        <taxon>Acalypheae</taxon>
        <taxon>Ricinus</taxon>
    </lineage>
</organism>
<proteinExistence type="predicted"/>
<name>B9SDI9_RICCO</name>
<dbReference type="InParanoid" id="B9SDI9"/>
<keyword evidence="2" id="KW-1185">Reference proteome</keyword>
<gene>
    <name evidence="1" type="ORF">RCOM_0419130</name>
</gene>
<evidence type="ECO:0000313" key="1">
    <source>
        <dbReference type="EMBL" id="EEF38268.1"/>
    </source>
</evidence>
<accession>B9SDI9</accession>
<reference evidence="2" key="1">
    <citation type="journal article" date="2010" name="Nat. Biotechnol.">
        <title>Draft genome sequence of the oilseed species Ricinus communis.</title>
        <authorList>
            <person name="Chan A.P."/>
            <person name="Crabtree J."/>
            <person name="Zhao Q."/>
            <person name="Lorenzi H."/>
            <person name="Orvis J."/>
            <person name="Puiu D."/>
            <person name="Melake-Berhan A."/>
            <person name="Jones K.M."/>
            <person name="Redman J."/>
            <person name="Chen G."/>
            <person name="Cahoon E.B."/>
            <person name="Gedil M."/>
            <person name="Stanke M."/>
            <person name="Haas B.J."/>
            <person name="Wortman J.R."/>
            <person name="Fraser-Liggett C.M."/>
            <person name="Ravel J."/>
            <person name="Rabinowicz P.D."/>
        </authorList>
    </citation>
    <scope>NUCLEOTIDE SEQUENCE [LARGE SCALE GENOMIC DNA]</scope>
    <source>
        <strain evidence="2">cv. Hale</strain>
    </source>
</reference>
<sequence>MATENSSKSEEYGLESCFKAVWRAMNDKVWNSNSFPAGQVGMIARDGSGSIIAARALSLNGCFEVRVVEAMGVREALSQVKQ</sequence>
<dbReference type="Proteomes" id="UP000008311">
    <property type="component" value="Unassembled WGS sequence"/>
</dbReference>
<evidence type="ECO:0000313" key="2">
    <source>
        <dbReference type="Proteomes" id="UP000008311"/>
    </source>
</evidence>
<dbReference type="AlphaFoldDB" id="B9SDI9"/>
<dbReference type="EMBL" id="EQ973928">
    <property type="protein sequence ID" value="EEF38268.1"/>
    <property type="molecule type" value="Genomic_DNA"/>
</dbReference>